<evidence type="ECO:0000256" key="1">
    <source>
        <dbReference type="SAM" id="MobiDB-lite"/>
    </source>
</evidence>
<dbReference type="AlphaFoldDB" id="A0A0C3QBF6"/>
<dbReference type="Proteomes" id="UP000054248">
    <property type="component" value="Unassembled WGS sequence"/>
</dbReference>
<protein>
    <submittedName>
        <fullName evidence="2">Uncharacterized protein</fullName>
    </submittedName>
</protein>
<reference evidence="3" key="2">
    <citation type="submission" date="2015-01" db="EMBL/GenBank/DDBJ databases">
        <title>Evolutionary Origins and Diversification of the Mycorrhizal Mutualists.</title>
        <authorList>
            <consortium name="DOE Joint Genome Institute"/>
            <consortium name="Mycorrhizal Genomics Consortium"/>
            <person name="Kohler A."/>
            <person name="Kuo A."/>
            <person name="Nagy L.G."/>
            <person name="Floudas D."/>
            <person name="Copeland A."/>
            <person name="Barry K.W."/>
            <person name="Cichocki N."/>
            <person name="Veneault-Fourrey C."/>
            <person name="LaButti K."/>
            <person name="Lindquist E.A."/>
            <person name="Lipzen A."/>
            <person name="Lundell T."/>
            <person name="Morin E."/>
            <person name="Murat C."/>
            <person name="Riley R."/>
            <person name="Ohm R."/>
            <person name="Sun H."/>
            <person name="Tunlid A."/>
            <person name="Henrissat B."/>
            <person name="Grigoriev I.V."/>
            <person name="Hibbett D.S."/>
            <person name="Martin F."/>
        </authorList>
    </citation>
    <scope>NUCLEOTIDE SEQUENCE [LARGE SCALE GENOMIC DNA]</scope>
    <source>
        <strain evidence="3">MUT 4182</strain>
    </source>
</reference>
<keyword evidence="3" id="KW-1185">Reference proteome</keyword>
<organism evidence="2 3">
    <name type="scientific">Tulasnella calospora MUT 4182</name>
    <dbReference type="NCBI Taxonomy" id="1051891"/>
    <lineage>
        <taxon>Eukaryota</taxon>
        <taxon>Fungi</taxon>
        <taxon>Dikarya</taxon>
        <taxon>Basidiomycota</taxon>
        <taxon>Agaricomycotina</taxon>
        <taxon>Agaricomycetes</taxon>
        <taxon>Cantharellales</taxon>
        <taxon>Tulasnellaceae</taxon>
        <taxon>Tulasnella</taxon>
    </lineage>
</organism>
<sequence length="90" mass="10306">MSTTSPRITVSTRSTYLKVYQGLPVFDHHARILKKLNAQLVNLIEEAEVYYILFDNISPDQSPEPEFYTPTPDPEPNEIPYPSPEPETVQ</sequence>
<feature type="compositionally biased region" description="Pro residues" evidence="1">
    <location>
        <begin position="71"/>
        <end position="90"/>
    </location>
</feature>
<reference evidence="2 3" key="1">
    <citation type="submission" date="2014-04" db="EMBL/GenBank/DDBJ databases">
        <authorList>
            <consortium name="DOE Joint Genome Institute"/>
            <person name="Kuo A."/>
            <person name="Girlanda M."/>
            <person name="Perotto S."/>
            <person name="Kohler A."/>
            <person name="Nagy L.G."/>
            <person name="Floudas D."/>
            <person name="Copeland A."/>
            <person name="Barry K.W."/>
            <person name="Cichocki N."/>
            <person name="Veneault-Fourrey C."/>
            <person name="LaButti K."/>
            <person name="Lindquist E.A."/>
            <person name="Lipzen A."/>
            <person name="Lundell T."/>
            <person name="Morin E."/>
            <person name="Murat C."/>
            <person name="Sun H."/>
            <person name="Tunlid A."/>
            <person name="Henrissat B."/>
            <person name="Grigoriev I.V."/>
            <person name="Hibbett D.S."/>
            <person name="Martin F."/>
            <person name="Nordberg H.P."/>
            <person name="Cantor M.N."/>
            <person name="Hua S.X."/>
        </authorList>
    </citation>
    <scope>NUCLEOTIDE SEQUENCE [LARGE SCALE GENOMIC DNA]</scope>
    <source>
        <strain evidence="2 3">MUT 4182</strain>
    </source>
</reference>
<evidence type="ECO:0000313" key="3">
    <source>
        <dbReference type="Proteomes" id="UP000054248"/>
    </source>
</evidence>
<accession>A0A0C3QBF6</accession>
<dbReference type="EMBL" id="KN823109">
    <property type="protein sequence ID" value="KIO22426.1"/>
    <property type="molecule type" value="Genomic_DNA"/>
</dbReference>
<feature type="region of interest" description="Disordered" evidence="1">
    <location>
        <begin position="57"/>
        <end position="90"/>
    </location>
</feature>
<name>A0A0C3QBF6_9AGAM</name>
<evidence type="ECO:0000313" key="2">
    <source>
        <dbReference type="EMBL" id="KIO22426.1"/>
    </source>
</evidence>
<dbReference type="HOGENOM" id="CLU_2442483_0_0_1"/>
<gene>
    <name evidence="2" type="ORF">M407DRAFT_28007</name>
</gene>
<proteinExistence type="predicted"/>